<name>A0ABY9PF84_9GAMM</name>
<proteinExistence type="predicted"/>
<gene>
    <name evidence="1" type="ORF">RDV84_12765</name>
</gene>
<evidence type="ECO:0000313" key="2">
    <source>
        <dbReference type="Proteomes" id="UP001229313"/>
    </source>
</evidence>
<dbReference type="RefSeq" id="WP_309153605.1">
    <property type="nucleotide sequence ID" value="NZ_CP133568.1"/>
</dbReference>
<accession>A0ABY9PF84</accession>
<reference evidence="1 2" key="1">
    <citation type="submission" date="2023-08" db="EMBL/GenBank/DDBJ databases">
        <title>The whole genome sequence of Lysobacter yananisis.</title>
        <authorList>
            <person name="Sun H."/>
        </authorList>
    </citation>
    <scope>NUCLEOTIDE SEQUENCE [LARGE SCALE GENOMIC DNA]</scope>
    <source>
        <strain evidence="1 2">SNNU513</strain>
    </source>
</reference>
<evidence type="ECO:0000313" key="1">
    <source>
        <dbReference type="EMBL" id="WMT05672.1"/>
    </source>
</evidence>
<sequence>MTQASRPAEPTSDFPWPLTFSSFAFGVWVFNTLQANVIFQGRQFVPDEQLLQPSGQHPSPDWKDRWSASFIVAEDMMPPTPVEIAWRSLDGTDHATVLDLINDIFPGWDVRHNVTKAEVNEDWARYDKAVPDILLEVNDRAINIYMRATVLTKLPPVSDRPDNFSREDLISVWTRTF</sequence>
<dbReference type="Proteomes" id="UP001229313">
    <property type="component" value="Chromosome"/>
</dbReference>
<organism evidence="1 2">
    <name type="scientific">Lysobacter yananisis</name>
    <dbReference type="NCBI Taxonomy" id="1003114"/>
    <lineage>
        <taxon>Bacteria</taxon>
        <taxon>Pseudomonadati</taxon>
        <taxon>Pseudomonadota</taxon>
        <taxon>Gammaproteobacteria</taxon>
        <taxon>Lysobacterales</taxon>
        <taxon>Lysobacteraceae</taxon>
        <taxon>Lysobacter</taxon>
    </lineage>
</organism>
<dbReference type="EMBL" id="CP133568">
    <property type="protein sequence ID" value="WMT05672.1"/>
    <property type="molecule type" value="Genomic_DNA"/>
</dbReference>
<protein>
    <submittedName>
        <fullName evidence="1">Uncharacterized protein</fullName>
    </submittedName>
</protein>
<keyword evidence="2" id="KW-1185">Reference proteome</keyword>